<dbReference type="Proteomes" id="UP000799755">
    <property type="component" value="Unassembled WGS sequence"/>
</dbReference>
<protein>
    <submittedName>
        <fullName evidence="1">Uncharacterized protein</fullName>
    </submittedName>
</protein>
<evidence type="ECO:0000313" key="1">
    <source>
        <dbReference type="EMBL" id="KAF2470426.1"/>
    </source>
</evidence>
<evidence type="ECO:0000313" key="2">
    <source>
        <dbReference type="Proteomes" id="UP000799755"/>
    </source>
</evidence>
<proteinExistence type="predicted"/>
<gene>
    <name evidence="1" type="ORF">BDR25DRAFT_369610</name>
</gene>
<sequence>MGGDTHSNKPRRTTVKSGCRTCKIRKKKCDEGRPACYRCVSTGRVCDGYGIWGGGGNFYGQRESFVVSRDRSVNLQPPAYASILATSTEEKRYFEWFKHRTAKKLPGAFVLAFWDTLLFQASQNEPAVLHAILTLSSVQKRGIIGANDQGQNDGTPDEQEQFMLQHYIKAIRHLEPHFLTKDRASVRVALITCVVFICLEFLRGHFRTAETHLQNGLRVLRELQTTSTLDDGILFLEPFRDSIDDWIVEAFSRLHVQVELFKYSYKHPCSILHTSGSEPSTSKFLSRNGAWQQLERLLNKIFHLTERGRQRRVSNNPTIERPSALLEHQQQIQAELVRWLAKYEASKDDLESQERPGFVGRILLEYHTMASMMTDACLCLDDESIFDSYTEQFVSLINQSAYMWECRLPDFPAQQPLPRSAFHMSRSIVDIGWIPPLYYTALKCRVHRIRLQAIRLLESASHREGIWDSKIAARVARKVMEIEERDFYKDVELKDVFPLSSSPEYQDLSLPTPPQSYRIQEVKVVLSDGPMDSVMLSYVQKEINEDWKDIQVSI</sequence>
<keyword evidence="2" id="KW-1185">Reference proteome</keyword>
<comment type="caution">
    <text evidence="1">The sequence shown here is derived from an EMBL/GenBank/DDBJ whole genome shotgun (WGS) entry which is preliminary data.</text>
</comment>
<accession>A0ACB6QU70</accession>
<name>A0ACB6QU70_9PLEO</name>
<reference evidence="1" key="1">
    <citation type="journal article" date="2020" name="Stud. Mycol.">
        <title>101 Dothideomycetes genomes: a test case for predicting lifestyles and emergence of pathogens.</title>
        <authorList>
            <person name="Haridas S."/>
            <person name="Albert R."/>
            <person name="Binder M."/>
            <person name="Bloem J."/>
            <person name="Labutti K."/>
            <person name="Salamov A."/>
            <person name="Andreopoulos B."/>
            <person name="Baker S."/>
            <person name="Barry K."/>
            <person name="Bills G."/>
            <person name="Bluhm B."/>
            <person name="Cannon C."/>
            <person name="Castanera R."/>
            <person name="Culley D."/>
            <person name="Daum C."/>
            <person name="Ezra D."/>
            <person name="Gonzalez J."/>
            <person name="Henrissat B."/>
            <person name="Kuo A."/>
            <person name="Liang C."/>
            <person name="Lipzen A."/>
            <person name="Lutzoni F."/>
            <person name="Magnuson J."/>
            <person name="Mondo S."/>
            <person name="Nolan M."/>
            <person name="Ohm R."/>
            <person name="Pangilinan J."/>
            <person name="Park H.-J."/>
            <person name="Ramirez L."/>
            <person name="Alfaro M."/>
            <person name="Sun H."/>
            <person name="Tritt A."/>
            <person name="Yoshinaga Y."/>
            <person name="Zwiers L.-H."/>
            <person name="Turgeon B."/>
            <person name="Goodwin S."/>
            <person name="Spatafora J."/>
            <person name="Crous P."/>
            <person name="Grigoriev I."/>
        </authorList>
    </citation>
    <scope>NUCLEOTIDE SEQUENCE</scope>
    <source>
        <strain evidence="1">ATCC 200398</strain>
    </source>
</reference>
<organism evidence="1 2">
    <name type="scientific">Lindgomyces ingoldianus</name>
    <dbReference type="NCBI Taxonomy" id="673940"/>
    <lineage>
        <taxon>Eukaryota</taxon>
        <taxon>Fungi</taxon>
        <taxon>Dikarya</taxon>
        <taxon>Ascomycota</taxon>
        <taxon>Pezizomycotina</taxon>
        <taxon>Dothideomycetes</taxon>
        <taxon>Pleosporomycetidae</taxon>
        <taxon>Pleosporales</taxon>
        <taxon>Lindgomycetaceae</taxon>
        <taxon>Lindgomyces</taxon>
    </lineage>
</organism>
<dbReference type="EMBL" id="MU003508">
    <property type="protein sequence ID" value="KAF2470426.1"/>
    <property type="molecule type" value="Genomic_DNA"/>
</dbReference>